<dbReference type="FunFam" id="3.40.30.10:FF:000206">
    <property type="entry name" value="Probable glutathione S-transferase"/>
    <property type="match status" value="1"/>
</dbReference>
<proteinExistence type="predicted"/>
<dbReference type="EMBL" id="QUQO01000001">
    <property type="protein sequence ID" value="RFB04573.1"/>
    <property type="molecule type" value="Genomic_DNA"/>
</dbReference>
<dbReference type="OrthoDB" id="9799538at2"/>
<dbReference type="Gene3D" id="1.20.1050.10">
    <property type="match status" value="1"/>
</dbReference>
<dbReference type="SFLD" id="SFLDS00019">
    <property type="entry name" value="Glutathione_Transferase_(cytos"/>
    <property type="match status" value="1"/>
</dbReference>
<dbReference type="InParanoid" id="A0A371RGI1"/>
<dbReference type="CDD" id="cd03194">
    <property type="entry name" value="GST_C_3"/>
    <property type="match status" value="1"/>
</dbReference>
<dbReference type="PANTHER" id="PTHR42673:SF4">
    <property type="entry name" value="MALEYLACETOACETATE ISOMERASE"/>
    <property type="match status" value="1"/>
</dbReference>
<dbReference type="InterPro" id="IPR004045">
    <property type="entry name" value="Glutathione_S-Trfase_N"/>
</dbReference>
<evidence type="ECO:0000313" key="3">
    <source>
        <dbReference type="Proteomes" id="UP000264589"/>
    </source>
</evidence>
<accession>A0A371RGI1</accession>
<dbReference type="InterPro" id="IPR036282">
    <property type="entry name" value="Glutathione-S-Trfase_C_sf"/>
</dbReference>
<dbReference type="PANTHER" id="PTHR42673">
    <property type="entry name" value="MALEYLACETOACETATE ISOMERASE"/>
    <property type="match status" value="1"/>
</dbReference>
<dbReference type="GO" id="GO:0016034">
    <property type="term" value="F:maleylacetoacetate isomerase activity"/>
    <property type="evidence" value="ECO:0007669"/>
    <property type="project" value="TreeGrafter"/>
</dbReference>
<dbReference type="Gene3D" id="3.40.30.10">
    <property type="entry name" value="Glutaredoxin"/>
    <property type="match status" value="1"/>
</dbReference>
<name>A0A371RGI1_9PROT</name>
<dbReference type="InterPro" id="IPR036249">
    <property type="entry name" value="Thioredoxin-like_sf"/>
</dbReference>
<organism evidence="2 3">
    <name type="scientific">Parvularcula marina</name>
    <dbReference type="NCBI Taxonomy" id="2292771"/>
    <lineage>
        <taxon>Bacteria</taxon>
        <taxon>Pseudomonadati</taxon>
        <taxon>Pseudomonadota</taxon>
        <taxon>Alphaproteobacteria</taxon>
        <taxon>Parvularculales</taxon>
        <taxon>Parvularculaceae</taxon>
        <taxon>Parvularcula</taxon>
    </lineage>
</organism>
<gene>
    <name evidence="2" type="ORF">DX908_04320</name>
</gene>
<dbReference type="PROSITE" id="PS50404">
    <property type="entry name" value="GST_NTER"/>
    <property type="match status" value="1"/>
</dbReference>
<feature type="domain" description="GST N-terminal" evidence="1">
    <location>
        <begin position="3"/>
        <end position="83"/>
    </location>
</feature>
<dbReference type="AlphaFoldDB" id="A0A371RGI1"/>
<dbReference type="Proteomes" id="UP000264589">
    <property type="component" value="Unassembled WGS sequence"/>
</dbReference>
<dbReference type="InterPro" id="IPR040079">
    <property type="entry name" value="Glutathione_S-Trfase"/>
</dbReference>
<dbReference type="GO" id="GO:0006749">
    <property type="term" value="P:glutathione metabolic process"/>
    <property type="evidence" value="ECO:0007669"/>
    <property type="project" value="TreeGrafter"/>
</dbReference>
<dbReference type="SFLD" id="SFLDG00358">
    <property type="entry name" value="Main_(cytGST)"/>
    <property type="match status" value="1"/>
</dbReference>
<dbReference type="CDD" id="cd03043">
    <property type="entry name" value="GST_N_1"/>
    <property type="match status" value="1"/>
</dbReference>
<dbReference type="SUPFAM" id="SSF47616">
    <property type="entry name" value="GST C-terminal domain-like"/>
    <property type="match status" value="1"/>
</dbReference>
<dbReference type="GO" id="GO:0004364">
    <property type="term" value="F:glutathione transferase activity"/>
    <property type="evidence" value="ECO:0007669"/>
    <property type="project" value="TreeGrafter"/>
</dbReference>
<keyword evidence="2" id="KW-0808">Transferase</keyword>
<evidence type="ECO:0000259" key="1">
    <source>
        <dbReference type="PROSITE" id="PS50404"/>
    </source>
</evidence>
<dbReference type="SUPFAM" id="SSF52833">
    <property type="entry name" value="Thioredoxin-like"/>
    <property type="match status" value="1"/>
</dbReference>
<keyword evidence="3" id="KW-1185">Reference proteome</keyword>
<protein>
    <submittedName>
        <fullName evidence="2">Glutathione S-transferase family protein</fullName>
    </submittedName>
</protein>
<dbReference type="GO" id="GO:0006559">
    <property type="term" value="P:L-phenylalanine catabolic process"/>
    <property type="evidence" value="ECO:0007669"/>
    <property type="project" value="TreeGrafter"/>
</dbReference>
<reference evidence="2 3" key="1">
    <citation type="submission" date="2018-08" db="EMBL/GenBank/DDBJ databases">
        <title>Parvularcula sp. SM1705, isolated from surface water of the South Sea China.</title>
        <authorList>
            <person name="Sun L."/>
        </authorList>
    </citation>
    <scope>NUCLEOTIDE SEQUENCE [LARGE SCALE GENOMIC DNA]</scope>
    <source>
        <strain evidence="2 3">SM1705</strain>
    </source>
</reference>
<sequence length="215" mass="24505">MSYTLVIGNKALSSWSLRPWLLMKAFDIPFTEANVRFRQKDTREQILAHSPAGLVPVLKDGDLTIWDSLAIAEYLAEQHPENALWPEDRVARAHARTITAEMHAGFSNLRTIWPMDAITKDAGVLVPQAVQNDLNRIFDLWDETIDKFGGEGPYLFGEFTIADAFYAPVMYRIRPFGPLNMPQSSETYYKAMLDHPAMKEWEEGAEAEYEAGWYS</sequence>
<dbReference type="Pfam" id="PF13410">
    <property type="entry name" value="GST_C_2"/>
    <property type="match status" value="1"/>
</dbReference>
<dbReference type="Pfam" id="PF13409">
    <property type="entry name" value="GST_N_2"/>
    <property type="match status" value="1"/>
</dbReference>
<dbReference type="RefSeq" id="WP_116391205.1">
    <property type="nucleotide sequence ID" value="NZ_QUQO01000001.1"/>
</dbReference>
<evidence type="ECO:0000313" key="2">
    <source>
        <dbReference type="EMBL" id="RFB04573.1"/>
    </source>
</evidence>
<comment type="caution">
    <text evidence="2">The sequence shown here is derived from an EMBL/GenBank/DDBJ whole genome shotgun (WGS) entry which is preliminary data.</text>
</comment>